<name>A0ABU2LNL3_9ACTN</name>
<gene>
    <name evidence="2" type="ORF">RNC47_09950</name>
</gene>
<organism evidence="2 3">
    <name type="scientific">Streptomyces millisiae</name>
    <dbReference type="NCBI Taxonomy" id="3075542"/>
    <lineage>
        <taxon>Bacteria</taxon>
        <taxon>Bacillati</taxon>
        <taxon>Actinomycetota</taxon>
        <taxon>Actinomycetes</taxon>
        <taxon>Kitasatosporales</taxon>
        <taxon>Streptomycetaceae</taxon>
        <taxon>Streptomyces</taxon>
    </lineage>
</organism>
<dbReference type="Proteomes" id="UP001183420">
    <property type="component" value="Unassembled WGS sequence"/>
</dbReference>
<keyword evidence="1" id="KW-0732">Signal</keyword>
<proteinExistence type="predicted"/>
<accession>A0ABU2LNL3</accession>
<evidence type="ECO:0000313" key="3">
    <source>
        <dbReference type="Proteomes" id="UP001183420"/>
    </source>
</evidence>
<feature type="signal peptide" evidence="1">
    <location>
        <begin position="1"/>
        <end position="23"/>
    </location>
</feature>
<protein>
    <submittedName>
        <fullName evidence="2">Uncharacterized protein</fullName>
    </submittedName>
</protein>
<dbReference type="RefSeq" id="WP_311597464.1">
    <property type="nucleotide sequence ID" value="NZ_JAVREM010000007.1"/>
</dbReference>
<keyword evidence="3" id="KW-1185">Reference proteome</keyword>
<feature type="chain" id="PRO_5047140092" evidence="1">
    <location>
        <begin position="24"/>
        <end position="171"/>
    </location>
</feature>
<sequence length="171" mass="17666">MRATLVSSLALALATAVPATTAAADPRPAAGWEPAPSAPWEMAAGARCDFPVSGTPVVDEVERLVLDTHQDGSPRRVAYRGDLVVRVTNADTGAAHDADASGTAVVTYHADGAQTWRVLGPVLVGFAEHGGNLPRGIYVIDGAYTMEIDPGGFKEVTLAAGTVDDLCARVD</sequence>
<evidence type="ECO:0000313" key="2">
    <source>
        <dbReference type="EMBL" id="MDT0318658.1"/>
    </source>
</evidence>
<dbReference type="EMBL" id="JAVREM010000007">
    <property type="protein sequence ID" value="MDT0318658.1"/>
    <property type="molecule type" value="Genomic_DNA"/>
</dbReference>
<comment type="caution">
    <text evidence="2">The sequence shown here is derived from an EMBL/GenBank/DDBJ whole genome shotgun (WGS) entry which is preliminary data.</text>
</comment>
<evidence type="ECO:0000256" key="1">
    <source>
        <dbReference type="SAM" id="SignalP"/>
    </source>
</evidence>
<reference evidence="3" key="1">
    <citation type="submission" date="2023-07" db="EMBL/GenBank/DDBJ databases">
        <title>30 novel species of actinomycetes from the DSMZ collection.</title>
        <authorList>
            <person name="Nouioui I."/>
        </authorList>
    </citation>
    <scope>NUCLEOTIDE SEQUENCE [LARGE SCALE GENOMIC DNA]</scope>
    <source>
        <strain evidence="3">DSM 44918</strain>
    </source>
</reference>